<organism evidence="1 2">
    <name type="scientific">Poseidonibacter parvus</name>
    <dbReference type="NCBI Taxonomy" id="1850254"/>
    <lineage>
        <taxon>Bacteria</taxon>
        <taxon>Pseudomonadati</taxon>
        <taxon>Campylobacterota</taxon>
        <taxon>Epsilonproteobacteria</taxon>
        <taxon>Campylobacterales</taxon>
        <taxon>Arcobacteraceae</taxon>
        <taxon>Poseidonibacter</taxon>
    </lineage>
</organism>
<dbReference type="EMBL" id="CP019070">
    <property type="protein sequence ID" value="APW64742.1"/>
    <property type="molecule type" value="Genomic_DNA"/>
</dbReference>
<dbReference type="RefSeq" id="WP_076083816.1">
    <property type="nucleotide sequence ID" value="NZ_CP019070.1"/>
</dbReference>
<protein>
    <submittedName>
        <fullName evidence="1">Uncharacterized protein</fullName>
    </submittedName>
</protein>
<sequence length="78" mass="8991">MALRNNDRLVIQRVIDKNSGTKKKKKVVQLSIKIDENIDDALYTLSKSLNISKNKLIEDIFLESGIVQEVDENYTKVR</sequence>
<dbReference type="AlphaFoldDB" id="A0A1P8KJK5"/>
<accession>A0A1P8KJK5</accession>
<keyword evidence="2" id="KW-1185">Reference proteome</keyword>
<dbReference type="Proteomes" id="UP000186074">
    <property type="component" value="Chromosome"/>
</dbReference>
<name>A0A1P8KJK5_9BACT</name>
<reference evidence="1 2" key="1">
    <citation type="submission" date="2017-01" db="EMBL/GenBank/DDBJ databases">
        <title>Genome sequencing of Arcobacter sp. LPB0137.</title>
        <authorList>
            <person name="Lee G.-W."/>
            <person name="Yi H."/>
        </authorList>
    </citation>
    <scope>NUCLEOTIDE SEQUENCE [LARGE SCALE GENOMIC DNA]</scope>
    <source>
        <strain evidence="1 2">LPB0137</strain>
    </source>
</reference>
<evidence type="ECO:0000313" key="1">
    <source>
        <dbReference type="EMBL" id="APW64742.1"/>
    </source>
</evidence>
<dbReference type="KEGG" id="alp:LPB137_02220"/>
<gene>
    <name evidence="1" type="ORF">LPB137_02220</name>
</gene>
<proteinExistence type="predicted"/>
<evidence type="ECO:0000313" key="2">
    <source>
        <dbReference type="Proteomes" id="UP000186074"/>
    </source>
</evidence>
<dbReference type="STRING" id="1850254.LPB137_02220"/>